<accession>A0AA88HD87</accession>
<reference evidence="1" key="1">
    <citation type="submission" date="2023-07" db="EMBL/GenBank/DDBJ databases">
        <title>Chromosome-level genome assembly of Artemia franciscana.</title>
        <authorList>
            <person name="Jo E."/>
        </authorList>
    </citation>
    <scope>NUCLEOTIDE SEQUENCE</scope>
    <source>
        <tissue evidence="1">Whole body</tissue>
    </source>
</reference>
<gene>
    <name evidence="1" type="ORF">QYM36_014723</name>
</gene>
<comment type="caution">
    <text evidence="1">The sequence shown here is derived from an EMBL/GenBank/DDBJ whole genome shotgun (WGS) entry which is preliminary data.</text>
</comment>
<evidence type="ECO:0000313" key="2">
    <source>
        <dbReference type="Proteomes" id="UP001187531"/>
    </source>
</evidence>
<proteinExistence type="predicted"/>
<keyword evidence="2" id="KW-1185">Reference proteome</keyword>
<organism evidence="1 2">
    <name type="scientific">Artemia franciscana</name>
    <name type="common">Brine shrimp</name>
    <name type="synonym">Artemia sanfranciscana</name>
    <dbReference type="NCBI Taxonomy" id="6661"/>
    <lineage>
        <taxon>Eukaryota</taxon>
        <taxon>Metazoa</taxon>
        <taxon>Ecdysozoa</taxon>
        <taxon>Arthropoda</taxon>
        <taxon>Crustacea</taxon>
        <taxon>Branchiopoda</taxon>
        <taxon>Anostraca</taxon>
        <taxon>Artemiidae</taxon>
        <taxon>Artemia</taxon>
    </lineage>
</organism>
<dbReference type="Proteomes" id="UP001187531">
    <property type="component" value="Unassembled WGS sequence"/>
</dbReference>
<dbReference type="AlphaFoldDB" id="A0AA88HD87"/>
<sequence>MNSFVVNTADFNLPHSPEGPLAPIAVPVIVVDKTTSSSNETFDRGMSPAQINEALHESPPISPNNKTFTNLLPSRDTLYIRDKSLTGITLPSCSSDIASEFHFPMLSSEIENVRVIEIERIEQSRAVESPKKEV</sequence>
<name>A0AA88HD87_ARTSF</name>
<evidence type="ECO:0000313" key="1">
    <source>
        <dbReference type="EMBL" id="KAK2706773.1"/>
    </source>
</evidence>
<protein>
    <submittedName>
        <fullName evidence="1">Uncharacterized protein</fullName>
    </submittedName>
</protein>
<dbReference type="EMBL" id="JAVRJZ010000019">
    <property type="protein sequence ID" value="KAK2706773.1"/>
    <property type="molecule type" value="Genomic_DNA"/>
</dbReference>